<accession>A0A418VA41</accession>
<dbReference type="Pfam" id="PF05331">
    <property type="entry name" value="DUF742"/>
    <property type="match status" value="1"/>
</dbReference>
<organism evidence="1 2">
    <name type="scientific">Deinococcus cavernae</name>
    <dbReference type="NCBI Taxonomy" id="2320857"/>
    <lineage>
        <taxon>Bacteria</taxon>
        <taxon>Thermotogati</taxon>
        <taxon>Deinococcota</taxon>
        <taxon>Deinococci</taxon>
        <taxon>Deinococcales</taxon>
        <taxon>Deinococcaceae</taxon>
        <taxon>Deinococcus</taxon>
    </lineage>
</organism>
<dbReference type="AlphaFoldDB" id="A0A418VA41"/>
<name>A0A418VA41_9DEIO</name>
<evidence type="ECO:0000313" key="1">
    <source>
        <dbReference type="EMBL" id="RJF72939.1"/>
    </source>
</evidence>
<evidence type="ECO:0000313" key="2">
    <source>
        <dbReference type="Proteomes" id="UP000286287"/>
    </source>
</evidence>
<reference evidence="1 2" key="1">
    <citation type="submission" date="2018-09" db="EMBL/GenBank/DDBJ databases">
        <authorList>
            <person name="Zhu H."/>
        </authorList>
    </citation>
    <scope>NUCLEOTIDE SEQUENCE [LARGE SCALE GENOMIC DNA]</scope>
    <source>
        <strain evidence="1 2">K2S05-167</strain>
    </source>
</reference>
<keyword evidence="2" id="KW-1185">Reference proteome</keyword>
<comment type="caution">
    <text evidence="1">The sequence shown here is derived from an EMBL/GenBank/DDBJ whole genome shotgun (WGS) entry which is preliminary data.</text>
</comment>
<dbReference type="EMBL" id="QYUJ01000014">
    <property type="protein sequence ID" value="RJF72939.1"/>
    <property type="molecule type" value="Genomic_DNA"/>
</dbReference>
<dbReference type="InterPro" id="IPR007995">
    <property type="entry name" value="DUF742"/>
</dbReference>
<proteinExistence type="predicted"/>
<sequence>MLGQRPSRNGWVGQAIAAPSAQKHEEVHRHEDVGLPSLPYLHFPHVLQGPLMTYAVTPTAAQGYPLTIDCPWCRRILPLCNGQRTVSEIAAALSLPAQVVLKLVQGAAGKGWLEVPGEAARPTPAPRKHEHYRALQGELSILLGEKGRQLLDDALRMTRLSPAQLTGPHVADVLIALELLLTREQAERFGPQLDLLRETYAG</sequence>
<gene>
    <name evidence="1" type="ORF">D3875_16710</name>
</gene>
<dbReference type="Proteomes" id="UP000286287">
    <property type="component" value="Unassembled WGS sequence"/>
</dbReference>
<protein>
    <submittedName>
        <fullName evidence="1">DUF742 domain-containing protein</fullName>
    </submittedName>
</protein>